<protein>
    <recommendedName>
        <fullName evidence="2">Antitoxin</fullName>
    </recommendedName>
</protein>
<evidence type="ECO:0000313" key="4">
    <source>
        <dbReference type="Proteomes" id="UP000571084"/>
    </source>
</evidence>
<dbReference type="RefSeq" id="WP_168055719.1">
    <property type="nucleotide sequence ID" value="NZ_JAAOZT010000007.1"/>
</dbReference>
<reference evidence="3 4" key="1">
    <citation type="submission" date="2020-08" db="EMBL/GenBank/DDBJ databases">
        <title>Genomic Encyclopedia of Type Strains, Phase IV (KMG-IV): sequencing the most valuable type-strain genomes for metagenomic binning, comparative biology and taxonomic classification.</title>
        <authorList>
            <person name="Goeker M."/>
        </authorList>
    </citation>
    <scope>NUCLEOTIDE SEQUENCE [LARGE SCALE GENOMIC DNA]</scope>
    <source>
        <strain evidence="3 4">DSM 23240</strain>
    </source>
</reference>
<evidence type="ECO:0000313" key="3">
    <source>
        <dbReference type="EMBL" id="MBB5200833.1"/>
    </source>
</evidence>
<dbReference type="InterPro" id="IPR051405">
    <property type="entry name" value="phD/YefM_antitoxin"/>
</dbReference>
<dbReference type="NCBIfam" id="TIGR01552">
    <property type="entry name" value="phd_fam"/>
    <property type="match status" value="1"/>
</dbReference>
<dbReference type="PANTHER" id="PTHR33713">
    <property type="entry name" value="ANTITOXIN YAFN-RELATED"/>
    <property type="match status" value="1"/>
</dbReference>
<dbReference type="InterPro" id="IPR036165">
    <property type="entry name" value="YefM-like_sf"/>
</dbReference>
<name>A0A840RT56_9BURK</name>
<dbReference type="AlphaFoldDB" id="A0A840RT56"/>
<comment type="function">
    <text evidence="2">Antitoxin component of a type II toxin-antitoxin (TA) system.</text>
</comment>
<dbReference type="InterPro" id="IPR006442">
    <property type="entry name" value="Antitoxin_Phd/YefM"/>
</dbReference>
<dbReference type="PANTHER" id="PTHR33713:SF6">
    <property type="entry name" value="ANTITOXIN YEFM"/>
    <property type="match status" value="1"/>
</dbReference>
<gene>
    <name evidence="3" type="ORF">HNR39_002675</name>
</gene>
<dbReference type="Proteomes" id="UP000571084">
    <property type="component" value="Unassembled WGS sequence"/>
</dbReference>
<dbReference type="SUPFAM" id="SSF143120">
    <property type="entry name" value="YefM-like"/>
    <property type="match status" value="1"/>
</dbReference>
<dbReference type="Pfam" id="PF02604">
    <property type="entry name" value="PhdYeFM_antitox"/>
    <property type="match status" value="1"/>
</dbReference>
<dbReference type="Gene3D" id="6.10.250.330">
    <property type="match status" value="1"/>
</dbReference>
<keyword evidence="4" id="KW-1185">Reference proteome</keyword>
<dbReference type="Gene3D" id="3.40.1620.10">
    <property type="entry name" value="YefM-like domain"/>
    <property type="match status" value="1"/>
</dbReference>
<evidence type="ECO:0000256" key="1">
    <source>
        <dbReference type="ARBA" id="ARBA00009981"/>
    </source>
</evidence>
<dbReference type="EMBL" id="JACHHQ010000005">
    <property type="protein sequence ID" value="MBB5200833.1"/>
    <property type="molecule type" value="Genomic_DNA"/>
</dbReference>
<organism evidence="3 4">
    <name type="scientific">Glaciimonas immobilis</name>
    <dbReference type="NCBI Taxonomy" id="728004"/>
    <lineage>
        <taxon>Bacteria</taxon>
        <taxon>Pseudomonadati</taxon>
        <taxon>Pseudomonadota</taxon>
        <taxon>Betaproteobacteria</taxon>
        <taxon>Burkholderiales</taxon>
        <taxon>Oxalobacteraceae</taxon>
        <taxon>Glaciimonas</taxon>
    </lineage>
</organism>
<sequence length="86" mass="9659">MRILTYTEARNNLKSVLDSTIDNAEITVIHRRDGEDAVLMGRDYYNSLQETLYLLGNPANAKAIFKSIAQDKAGLAQERQLLSSDE</sequence>
<proteinExistence type="inferred from homology"/>
<evidence type="ECO:0000256" key="2">
    <source>
        <dbReference type="RuleBase" id="RU362080"/>
    </source>
</evidence>
<comment type="similarity">
    <text evidence="1 2">Belongs to the phD/YefM antitoxin family.</text>
</comment>
<comment type="caution">
    <text evidence="3">The sequence shown here is derived from an EMBL/GenBank/DDBJ whole genome shotgun (WGS) entry which is preliminary data.</text>
</comment>
<accession>A0A840RT56</accession>